<gene>
    <name evidence="2" type="ORF">GCM10010393_15360</name>
</gene>
<dbReference type="PRINTS" id="PR00420">
    <property type="entry name" value="RNGMNOXGNASE"/>
</dbReference>
<dbReference type="EMBL" id="BAAASR010000007">
    <property type="protein sequence ID" value="GAA2485283.1"/>
    <property type="molecule type" value="Genomic_DNA"/>
</dbReference>
<dbReference type="InterPro" id="IPR050407">
    <property type="entry name" value="Geranylgeranyl_reductase"/>
</dbReference>
<accession>A0ABP5YQG4</accession>
<keyword evidence="3" id="KW-1185">Reference proteome</keyword>
<dbReference type="NCBIfam" id="TIGR02032">
    <property type="entry name" value="GG-red-SF"/>
    <property type="match status" value="1"/>
</dbReference>
<dbReference type="SUPFAM" id="SSF51905">
    <property type="entry name" value="FAD/NAD(P)-binding domain"/>
    <property type="match status" value="1"/>
</dbReference>
<protein>
    <submittedName>
        <fullName evidence="2">Geranylgeranyl reductase family protein</fullName>
    </submittedName>
</protein>
<evidence type="ECO:0000259" key="1">
    <source>
        <dbReference type="Pfam" id="PF01494"/>
    </source>
</evidence>
<dbReference type="PANTHER" id="PTHR42685">
    <property type="entry name" value="GERANYLGERANYL DIPHOSPHATE REDUCTASE"/>
    <property type="match status" value="1"/>
</dbReference>
<dbReference type="Proteomes" id="UP001499942">
    <property type="component" value="Unassembled WGS sequence"/>
</dbReference>
<organism evidence="2 3">
    <name type="scientific">Streptomyces gobitricini</name>
    <dbReference type="NCBI Taxonomy" id="68211"/>
    <lineage>
        <taxon>Bacteria</taxon>
        <taxon>Bacillati</taxon>
        <taxon>Actinomycetota</taxon>
        <taxon>Actinomycetes</taxon>
        <taxon>Kitasatosporales</taxon>
        <taxon>Streptomycetaceae</taxon>
        <taxon>Streptomyces</taxon>
    </lineage>
</organism>
<dbReference type="InterPro" id="IPR002938">
    <property type="entry name" value="FAD-bd"/>
</dbReference>
<proteinExistence type="predicted"/>
<dbReference type="RefSeq" id="WP_344358114.1">
    <property type="nucleotide sequence ID" value="NZ_BAAASR010000007.1"/>
</dbReference>
<dbReference type="InterPro" id="IPR036188">
    <property type="entry name" value="FAD/NAD-bd_sf"/>
</dbReference>
<sequence length="424" mass="46488">MAASQTQETADVVVVGAGPAGSATAYHLAQSGLDVLLLEKATFPRDKICGDGLTPRAVKELLAMGIDLHSPGWVRTRGLRAYSSGMRVELDWPDTAGFPDYGLVRTRQDFDHLLAQRAQKAGARLLEATKVTDVVLDERTSRVRGVTARCDGVQHTYTAPLVVAADGASSRMAVAMGLQQRKDRPLGVGVRRYYTTDRTDDDYLEAWLDLWDPTAPARRAMLPGYGWIFPVGNGVWNVGLGTVTVDRRIDVDHRALLEDWTRRLPKEWQIDEDHATTPVRGHALPGGMNRRPQYTRGMLLTGDAAGMINPLSGEGIDYALESGRLSAEIITQALARSTAGQRERALHAYPHHLQDAFGGYFTLGRLVVQAVGNPHIMKFIATHSLRHRPLRALMFKLWANLTDPHSKDAGDRVITALLKAVPAA</sequence>
<dbReference type="Gene3D" id="3.50.50.60">
    <property type="entry name" value="FAD/NAD(P)-binding domain"/>
    <property type="match status" value="1"/>
</dbReference>
<name>A0ABP5YQG4_9ACTN</name>
<comment type="caution">
    <text evidence="2">The sequence shown here is derived from an EMBL/GenBank/DDBJ whole genome shotgun (WGS) entry which is preliminary data.</text>
</comment>
<dbReference type="InterPro" id="IPR011777">
    <property type="entry name" value="Geranylgeranyl_Rdtase_fam"/>
</dbReference>
<evidence type="ECO:0000313" key="2">
    <source>
        <dbReference type="EMBL" id="GAA2485283.1"/>
    </source>
</evidence>
<evidence type="ECO:0000313" key="3">
    <source>
        <dbReference type="Proteomes" id="UP001499942"/>
    </source>
</evidence>
<dbReference type="PANTHER" id="PTHR42685:SF22">
    <property type="entry name" value="CONDITIONED MEDIUM FACTOR RECEPTOR 1"/>
    <property type="match status" value="1"/>
</dbReference>
<dbReference type="Pfam" id="PF01494">
    <property type="entry name" value="FAD_binding_3"/>
    <property type="match status" value="1"/>
</dbReference>
<feature type="domain" description="FAD-binding" evidence="1">
    <location>
        <begin position="10"/>
        <end position="323"/>
    </location>
</feature>
<reference evidence="3" key="1">
    <citation type="journal article" date="2019" name="Int. J. Syst. Evol. Microbiol.">
        <title>The Global Catalogue of Microorganisms (GCM) 10K type strain sequencing project: providing services to taxonomists for standard genome sequencing and annotation.</title>
        <authorList>
            <consortium name="The Broad Institute Genomics Platform"/>
            <consortium name="The Broad Institute Genome Sequencing Center for Infectious Disease"/>
            <person name="Wu L."/>
            <person name="Ma J."/>
        </authorList>
    </citation>
    <scope>NUCLEOTIDE SEQUENCE [LARGE SCALE GENOMIC DNA]</scope>
    <source>
        <strain evidence="3">JCM 5062</strain>
    </source>
</reference>